<protein>
    <submittedName>
        <fullName evidence="2">Uncharacterized protein</fullName>
    </submittedName>
</protein>
<evidence type="ECO:0000313" key="3">
    <source>
        <dbReference type="Proteomes" id="UP000219522"/>
    </source>
</evidence>
<organism evidence="2 3">
    <name type="scientific">Caballeronia arationis</name>
    <dbReference type="NCBI Taxonomy" id="1777142"/>
    <lineage>
        <taxon>Bacteria</taxon>
        <taxon>Pseudomonadati</taxon>
        <taxon>Pseudomonadota</taxon>
        <taxon>Betaproteobacteria</taxon>
        <taxon>Burkholderiales</taxon>
        <taxon>Burkholderiaceae</taxon>
        <taxon>Caballeronia</taxon>
    </lineage>
</organism>
<dbReference type="EMBL" id="OCSU01000002">
    <property type="protein sequence ID" value="SOE81028.1"/>
    <property type="molecule type" value="Genomic_DNA"/>
</dbReference>
<dbReference type="Proteomes" id="UP000219522">
    <property type="component" value="Unassembled WGS sequence"/>
</dbReference>
<dbReference type="SUPFAM" id="SSF54786">
    <property type="entry name" value="YcfA/nrd intein domain"/>
    <property type="match status" value="1"/>
</dbReference>
<accession>A0A7Z7N4D2</accession>
<reference evidence="2 3" key="1">
    <citation type="submission" date="2017-09" db="EMBL/GenBank/DDBJ databases">
        <authorList>
            <person name="Varghese N."/>
            <person name="Submissions S."/>
        </authorList>
    </citation>
    <scope>NUCLEOTIDE SEQUENCE [LARGE SCALE GENOMIC DNA]</scope>
    <source>
        <strain evidence="2 3">OK806</strain>
    </source>
</reference>
<comment type="caution">
    <text evidence="2">The sequence shown here is derived from an EMBL/GenBank/DDBJ whole genome shotgun (WGS) entry which is preliminary data.</text>
</comment>
<name>A0A7Z7N4D2_9BURK</name>
<dbReference type="Gene3D" id="3.30.920.30">
    <property type="entry name" value="Hypothetical protein"/>
    <property type="match status" value="1"/>
</dbReference>
<evidence type="ECO:0000256" key="1">
    <source>
        <dbReference type="SAM" id="MobiDB-lite"/>
    </source>
</evidence>
<proteinExistence type="predicted"/>
<dbReference type="RefSeq" id="WP_143753629.1">
    <property type="nucleotide sequence ID" value="NZ_OCSU01000002.1"/>
</dbReference>
<sequence length="640" mass="72684">MHPTNSSTRLNSWIPATFSWVNQDDVFVVLIPSDDLDLVEFLARGCVDVVAMHSKTVARVSAALLPERSLLWQLTLALWDKRKLGRLDQKVRPGLKVIAHCYGGFCLPDERTLCVLVSRNEPVERQTWIPRDVKVRAKHLVEDYTRRIAEIDQKMEVERKQHENQLSGMKGSYSDDAIEMMDQAGRFRIARMGHEKPALRGDSLLSHFPKALTFPIRSTYSLQRTERIATNAISRSAWNSSRDGAFCGLLVNSAAIVTWTPYDGVPSYPEIRWAVQRLLPAALTKPRLTQCSRPDFDTGKVTGDSSLVTAPLGDLTDIVDALKGLELAEHDFHSRIDDIKKEIKQQGFDAIAWFQPYHIWSEDTWGIYVDARKLDDLALSLLHDLRQNGVVASDGIAAFIALGLTYSHELFHARVEAASSWLELTSRQPRHLRYNKDVYDTLRETDGWLEEALANWTSWEWFQAERSETFLNLTDVEFTKVTRVVKTSLDFSPPGYDQWALGETQSTWRIFASQLATGRASATNRLLPLEGLFTGIQPYDFQPSDVPFCFVGAGVIADRLRANHKTFSQPTVRELEKALNHFGYTRDPSGGKGSHEKWTKGGKQFPLPRRDPVSHVVFKAFLEQVEIDRKQYFAEVRPNL</sequence>
<gene>
    <name evidence="2" type="ORF">SAMN05446927_4283</name>
</gene>
<evidence type="ECO:0000313" key="2">
    <source>
        <dbReference type="EMBL" id="SOE81028.1"/>
    </source>
</evidence>
<feature type="region of interest" description="Disordered" evidence="1">
    <location>
        <begin position="583"/>
        <end position="605"/>
    </location>
</feature>
<dbReference type="AlphaFoldDB" id="A0A7Z7N4D2"/>
<dbReference type="InterPro" id="IPR038570">
    <property type="entry name" value="HicA_sf"/>
</dbReference>
<keyword evidence="3" id="KW-1185">Reference proteome</keyword>